<dbReference type="PANTHER" id="PTHR24168">
    <property type="entry name" value="KN MOTIF AND ANKYRIN REPEAT DOMAIN-CONTAINING"/>
    <property type="match status" value="1"/>
</dbReference>
<feature type="compositionally biased region" description="Low complexity" evidence="3">
    <location>
        <begin position="795"/>
        <end position="807"/>
    </location>
</feature>
<dbReference type="PANTHER" id="PTHR24168:SF21">
    <property type="entry name" value="KANK, ISOFORM D"/>
    <property type="match status" value="1"/>
</dbReference>
<proteinExistence type="predicted"/>
<dbReference type="PROSITE" id="PS50297">
    <property type="entry name" value="ANK_REP_REGION"/>
    <property type="match status" value="2"/>
</dbReference>
<dbReference type="GO" id="GO:0005856">
    <property type="term" value="C:cytoskeleton"/>
    <property type="evidence" value="ECO:0007669"/>
    <property type="project" value="TreeGrafter"/>
</dbReference>
<reference evidence="4" key="1">
    <citation type="submission" date="2024-06" db="EMBL/GenBank/DDBJ databases">
        <authorList>
            <person name="Liu X."/>
            <person name="Lenzi L."/>
            <person name="Haldenby T S."/>
            <person name="Uol C."/>
        </authorList>
    </citation>
    <scope>NUCLEOTIDE SEQUENCE</scope>
</reference>
<feature type="region of interest" description="Disordered" evidence="3">
    <location>
        <begin position="753"/>
        <end position="831"/>
    </location>
</feature>
<gene>
    <name evidence="4" type="ORF">CDAUBV1_LOCUS14076</name>
</gene>
<evidence type="ECO:0000313" key="5">
    <source>
        <dbReference type="Proteomes" id="UP001497525"/>
    </source>
</evidence>
<dbReference type="InterPro" id="IPR036770">
    <property type="entry name" value="Ankyrin_rpt-contain_sf"/>
</dbReference>
<sequence>MSARNGVTDPLYVRSDQVGPQNPSAVMQGSYSGFARPLNREYSWSANLRPAAQNINQDHTSYSMQQLQDSPMLSGGHYSTTLPEDKDEFLTFGTCTSVRGEQLAFEPVRQSCTLRTGATLGNSEMDDTLMHGQLTDEEEVESALLNHNFAEDSLPPSRLAELENRNRQLVQHLEWLQREYVKLQEINKTIESEKANSAPINGDRGDGDGDIEEIIEEEVHTVKHGQPSTEKKVKESVAHRVETGAQSEKPHFRSVGVGNLDIRRYFMVDMGAKSIEKSHFPAEYWSRLEELFRARALAERPATREIGLQLPLIGRRTASTMATPSVAPKERLCFGVSVRPSTVEIGVMPDLVPTREFGCMTIESDAMIQEWLDIRLTKTNEGIRRTMKKLIKASLTNREEFVSEMLRLLKKDQRTVGLQAQPQYRSQFSVVDLENEAEHAPVKTEDQMIEARPLLASVSILARPVLGTSTASETESPLLRSQGVQMSPDIADTTDFGTQTGLGVHYVDAAVSPICTERRHIGVGIQTVVGVYEPSVLYPTSSPTTLRAYTTKSSSPVRDDITVLKTDERSDVFAVDRPILEKSRLEIIQRSRSAEPTSSTRLGFETVAATTAATGSSIKVTYSQAAESIPTSSIHSSPTYKRKSTGSSISGYVVSSERRVVDELTESRLLPSDISVDELKRGGRATLDEALSRATDLGSTQVVHEFQPSVEVLHHVDSEQPGFLTSPYPSSLSPDFILSPTMTPADINVTEATAQTSTSGTIPVHHLSPSPTFSSQVSEQRDLNIIKRGSSQLQSIETKSSKSTVSSRKTETSSERSEHTTSSLSDRDDVGTVKGIKETAKATMVTYGIPIPPPRPSSSLSSESSERREVRVTKLPATSHPIIDDVTATTNTTTKITTVSSAHKAESISDHFIKADESWVQPDIVYDVKVDEAKTILASDATAIVAGGKMAAVSSDFVRPIPTSESSEYQNILTSKTESEFLFGDSLKDSRSSLDTATIAGGTRATTIFSSSAIPIPTTRSSEYQSISTTKTTSKSRSGDSKITSLTSSSKDIQPPLDTSTTAGGAKATTIFSSSAGPTPTTGPSEYQSISTTKTTSEVCFADSKITSLDFPSKNTSSSHEDSRKYSKISLRSGFGGGERERKVTDRDFGASTWESGVAGQSSKVVVSTAQRLGSQQTSSGTAHVSTAKHIPARNYKYVLSSDVREACATLGWYYKSGEKIEGDTVDEQLTKLRRVWFELTSPSNVQIEVLQDFVAILYEYDPILLREVVRSVDENGGTCLHYAVGHGAWSVVNLILDSGYGEPDRFNKAGFSPVMIATLKKTSDSSAISTMDRLFSMGNVNLHSNTPTRQTPLMLAASNGADETVNLLLRHGALVNLQDASGNTAIMFAIEHGDLSMVNTLLSLADLDLSLQDNEGKTALVIAQSRGNAQIVEAVQKRLQRTTDRSEIFYSKSVSKVRERRRVQDVLRDLQTSCTCNQPVTVTVFQRKKSHVAFV</sequence>
<feature type="compositionally biased region" description="Low complexity" evidence="3">
    <location>
        <begin position="1026"/>
        <end position="1036"/>
    </location>
</feature>
<comment type="caution">
    <text evidence="4">The sequence shown here is derived from an EMBL/GenBank/DDBJ whole genome shotgun (WGS) entry which is preliminary data.</text>
</comment>
<dbReference type="GO" id="GO:0005737">
    <property type="term" value="C:cytoplasm"/>
    <property type="evidence" value="ECO:0007669"/>
    <property type="project" value="TreeGrafter"/>
</dbReference>
<feature type="repeat" description="ANK" evidence="1">
    <location>
        <begin position="1276"/>
        <end position="1300"/>
    </location>
</feature>
<dbReference type="SMART" id="SM00248">
    <property type="entry name" value="ANK"/>
    <property type="match status" value="5"/>
</dbReference>
<evidence type="ECO:0000256" key="2">
    <source>
        <dbReference type="SAM" id="Coils"/>
    </source>
</evidence>
<evidence type="ECO:0000256" key="3">
    <source>
        <dbReference type="SAM" id="MobiDB-lite"/>
    </source>
</evidence>
<feature type="compositionally biased region" description="Basic and acidic residues" evidence="3">
    <location>
        <begin position="808"/>
        <end position="831"/>
    </location>
</feature>
<dbReference type="GO" id="GO:0030837">
    <property type="term" value="P:negative regulation of actin filament polymerization"/>
    <property type="evidence" value="ECO:0007669"/>
    <property type="project" value="InterPro"/>
</dbReference>
<name>A0AAV2TS31_CALDB</name>
<feature type="region of interest" description="Disordered" evidence="3">
    <location>
        <begin position="1"/>
        <end position="24"/>
    </location>
</feature>
<dbReference type="EMBL" id="CAXLJL010000578">
    <property type="protein sequence ID" value="CAL5139024.1"/>
    <property type="molecule type" value="Genomic_DNA"/>
</dbReference>
<organism evidence="4 5">
    <name type="scientific">Calicophoron daubneyi</name>
    <name type="common">Rumen fluke</name>
    <name type="synonym">Paramphistomum daubneyi</name>
    <dbReference type="NCBI Taxonomy" id="300641"/>
    <lineage>
        <taxon>Eukaryota</taxon>
        <taxon>Metazoa</taxon>
        <taxon>Spiralia</taxon>
        <taxon>Lophotrochozoa</taxon>
        <taxon>Platyhelminthes</taxon>
        <taxon>Trematoda</taxon>
        <taxon>Digenea</taxon>
        <taxon>Plagiorchiida</taxon>
        <taxon>Pronocephalata</taxon>
        <taxon>Paramphistomoidea</taxon>
        <taxon>Paramphistomidae</taxon>
        <taxon>Calicophoron</taxon>
    </lineage>
</organism>
<dbReference type="Pfam" id="PF12796">
    <property type="entry name" value="Ank_2"/>
    <property type="match status" value="1"/>
</dbReference>
<dbReference type="PROSITE" id="PS50088">
    <property type="entry name" value="ANK_REPEAT"/>
    <property type="match status" value="2"/>
</dbReference>
<evidence type="ECO:0000256" key="1">
    <source>
        <dbReference type="PROSITE-ProRule" id="PRU00023"/>
    </source>
</evidence>
<feature type="compositionally biased region" description="Polar residues" evidence="3">
    <location>
        <begin position="769"/>
        <end position="778"/>
    </location>
</feature>
<feature type="compositionally biased region" description="Polar residues" evidence="3">
    <location>
        <begin position="1043"/>
        <end position="1052"/>
    </location>
</feature>
<feature type="region of interest" description="Disordered" evidence="3">
    <location>
        <begin position="1111"/>
        <end position="1143"/>
    </location>
</feature>
<feature type="region of interest" description="Disordered" evidence="3">
    <location>
        <begin position="1020"/>
        <end position="1090"/>
    </location>
</feature>
<feature type="coiled-coil region" evidence="2">
    <location>
        <begin position="159"/>
        <end position="193"/>
    </location>
</feature>
<dbReference type="Proteomes" id="UP001497525">
    <property type="component" value="Unassembled WGS sequence"/>
</dbReference>
<dbReference type="InterPro" id="IPR002110">
    <property type="entry name" value="Ankyrin_rpt"/>
</dbReference>
<feature type="repeat" description="ANK" evidence="1">
    <location>
        <begin position="1349"/>
        <end position="1381"/>
    </location>
</feature>
<evidence type="ECO:0000313" key="4">
    <source>
        <dbReference type="EMBL" id="CAL5139024.1"/>
    </source>
</evidence>
<feature type="compositionally biased region" description="Polar residues" evidence="3">
    <location>
        <begin position="1071"/>
        <end position="1090"/>
    </location>
</feature>
<feature type="region of interest" description="Disordered" evidence="3">
    <location>
        <begin position="847"/>
        <end position="869"/>
    </location>
</feature>
<keyword evidence="1" id="KW-0040">ANK repeat</keyword>
<feature type="compositionally biased region" description="Low complexity" evidence="3">
    <location>
        <begin position="1059"/>
        <end position="1070"/>
    </location>
</feature>
<dbReference type="InterPro" id="IPR047184">
    <property type="entry name" value="KANK1-4"/>
</dbReference>
<keyword evidence="2" id="KW-0175">Coiled coil</keyword>
<protein>
    <submittedName>
        <fullName evidence="4">Uncharacterized protein</fullName>
    </submittedName>
</protein>
<accession>A0AAV2TS31</accession>
<dbReference type="SUPFAM" id="SSF48403">
    <property type="entry name" value="Ankyrin repeat"/>
    <property type="match status" value="1"/>
</dbReference>
<dbReference type="Gene3D" id="1.25.40.20">
    <property type="entry name" value="Ankyrin repeat-containing domain"/>
    <property type="match status" value="1"/>
</dbReference>